<evidence type="ECO:0000256" key="1">
    <source>
        <dbReference type="ARBA" id="ARBA00000900"/>
    </source>
</evidence>
<evidence type="ECO:0000259" key="11">
    <source>
        <dbReference type="PROSITE" id="PS50089"/>
    </source>
</evidence>
<dbReference type="InterPro" id="IPR039399">
    <property type="entry name" value="Deltex_C_sf"/>
</dbReference>
<keyword evidence="9" id="KW-0963">Cytoplasm</keyword>
<dbReference type="Gene3D" id="3.30.40.10">
    <property type="entry name" value="Zinc/RING finger domain, C3HC4 (zinc finger)"/>
    <property type="match status" value="1"/>
</dbReference>
<comment type="caution">
    <text evidence="12">The sequence shown here is derived from an EMBL/GenBank/DDBJ whole genome shotgun (WGS) entry which is preliminary data.</text>
</comment>
<dbReference type="InterPro" id="IPR013083">
    <property type="entry name" value="Znf_RING/FYVE/PHD"/>
</dbReference>
<dbReference type="GO" id="GO:0016874">
    <property type="term" value="F:ligase activity"/>
    <property type="evidence" value="ECO:0007669"/>
    <property type="project" value="UniProtKB-KW"/>
</dbReference>
<dbReference type="Gene3D" id="3.30.390.130">
    <property type="match status" value="1"/>
</dbReference>
<keyword evidence="12" id="KW-0436">Ligase</keyword>
<name>A0A852JNN9_SPIPA</name>
<comment type="catalytic activity">
    <reaction evidence="1 9">
        <text>S-ubiquitinyl-[E2 ubiquitin-conjugating enzyme]-L-cysteine + [acceptor protein]-L-lysine = [E2 ubiquitin-conjugating enzyme]-L-cysteine + N(6)-ubiquitinyl-[acceptor protein]-L-lysine.</text>
        <dbReference type="EC" id="2.3.2.27"/>
    </reaction>
</comment>
<dbReference type="InterPro" id="IPR017907">
    <property type="entry name" value="Znf_RING_CS"/>
</dbReference>
<feature type="non-terminal residue" evidence="12">
    <location>
        <position position="1"/>
    </location>
</feature>
<evidence type="ECO:0000256" key="8">
    <source>
        <dbReference type="PROSITE-ProRule" id="PRU00175"/>
    </source>
</evidence>
<dbReference type="InterPro" id="IPR048409">
    <property type="entry name" value="DTX3L_KH-like"/>
</dbReference>
<dbReference type="Gene3D" id="3.30.70.330">
    <property type="match status" value="1"/>
</dbReference>
<reference evidence="12" key="1">
    <citation type="submission" date="2020-02" db="EMBL/GenBank/DDBJ databases">
        <title>Bird 10,000 Genomes (B10K) Project - Family phase.</title>
        <authorList>
            <person name="Zhang G."/>
        </authorList>
    </citation>
    <scope>NUCLEOTIDE SEQUENCE</scope>
    <source>
        <strain evidence="12">B10K-DU-023-52</strain>
        <tissue evidence="12">Mixed tissue sample</tissue>
    </source>
</reference>
<dbReference type="OrthoDB" id="527344at2759"/>
<keyword evidence="13" id="KW-1185">Reference proteome</keyword>
<organism evidence="12 13">
    <name type="scientific">Spizella passerina</name>
    <name type="common">Chipping sparrow</name>
    <dbReference type="NCBI Taxonomy" id="40210"/>
    <lineage>
        <taxon>Eukaryota</taxon>
        <taxon>Metazoa</taxon>
        <taxon>Chordata</taxon>
        <taxon>Craniata</taxon>
        <taxon>Vertebrata</taxon>
        <taxon>Euteleostomi</taxon>
        <taxon>Archelosauria</taxon>
        <taxon>Archosauria</taxon>
        <taxon>Dinosauria</taxon>
        <taxon>Saurischia</taxon>
        <taxon>Theropoda</taxon>
        <taxon>Coelurosauria</taxon>
        <taxon>Aves</taxon>
        <taxon>Neognathae</taxon>
        <taxon>Neoaves</taxon>
        <taxon>Telluraves</taxon>
        <taxon>Australaves</taxon>
        <taxon>Passeriformes</taxon>
        <taxon>Passerellidae</taxon>
        <taxon>Spizella</taxon>
    </lineage>
</organism>
<dbReference type="SUPFAM" id="SSF57850">
    <property type="entry name" value="RING/U-box"/>
    <property type="match status" value="1"/>
</dbReference>
<dbReference type="Proteomes" id="UP000618746">
    <property type="component" value="Unassembled WGS sequence"/>
</dbReference>
<dbReference type="Pfam" id="PF21718">
    <property type="entry name" value="KH_DTX3L"/>
    <property type="match status" value="2"/>
</dbReference>
<dbReference type="SMART" id="SM00184">
    <property type="entry name" value="RING"/>
    <property type="match status" value="1"/>
</dbReference>
<dbReference type="InterPro" id="IPR039398">
    <property type="entry name" value="Deltex_fam"/>
</dbReference>
<dbReference type="AlphaFoldDB" id="A0A852JNN9"/>
<evidence type="ECO:0000256" key="7">
    <source>
        <dbReference type="ARBA" id="ARBA00022833"/>
    </source>
</evidence>
<dbReference type="Pfam" id="PF21717">
    <property type="entry name" value="DTX3L_a-b"/>
    <property type="match status" value="1"/>
</dbReference>
<gene>
    <name evidence="12" type="primary">Dtx3l</name>
    <name evidence="12" type="ORF">SPIPAS_R00929</name>
</gene>
<evidence type="ECO:0000256" key="2">
    <source>
        <dbReference type="ARBA" id="ARBA00004906"/>
    </source>
</evidence>
<dbReference type="PROSITE" id="PS00518">
    <property type="entry name" value="ZF_RING_1"/>
    <property type="match status" value="1"/>
</dbReference>
<dbReference type="UniPathway" id="UPA00143"/>
<dbReference type="GO" id="GO:0016567">
    <property type="term" value="P:protein ubiquitination"/>
    <property type="evidence" value="ECO:0007669"/>
    <property type="project" value="UniProtKB-UniRule"/>
</dbReference>
<evidence type="ECO:0000256" key="4">
    <source>
        <dbReference type="ARBA" id="ARBA00022679"/>
    </source>
</evidence>
<evidence type="ECO:0000256" key="3">
    <source>
        <dbReference type="ARBA" id="ARBA00009413"/>
    </source>
</evidence>
<dbReference type="InterPro" id="IPR057051">
    <property type="entry name" value="PARP14_RPM_1"/>
</dbReference>
<dbReference type="EC" id="2.3.2.27" evidence="9"/>
<evidence type="ECO:0000256" key="9">
    <source>
        <dbReference type="RuleBase" id="RU367105"/>
    </source>
</evidence>
<proteinExistence type="inferred from homology"/>
<dbReference type="Pfam" id="PF23222">
    <property type="entry name" value="RRM_PARP14_1"/>
    <property type="match status" value="1"/>
</dbReference>
<feature type="region of interest" description="Disordered" evidence="10">
    <location>
        <begin position="507"/>
        <end position="554"/>
    </location>
</feature>
<dbReference type="Pfam" id="PF13923">
    <property type="entry name" value="zf-C3HC4_2"/>
    <property type="match status" value="1"/>
</dbReference>
<feature type="compositionally biased region" description="Polar residues" evidence="10">
    <location>
        <begin position="515"/>
        <end position="545"/>
    </location>
</feature>
<dbReference type="PROSITE" id="PS50089">
    <property type="entry name" value="ZF_RING_2"/>
    <property type="match status" value="1"/>
</dbReference>
<dbReference type="InterPro" id="IPR012677">
    <property type="entry name" value="Nucleotide-bd_a/b_plait_sf"/>
</dbReference>
<keyword evidence="4 9" id="KW-0808">Transferase</keyword>
<feature type="non-terminal residue" evidence="12">
    <location>
        <position position="712"/>
    </location>
</feature>
<feature type="domain" description="RING-type" evidence="11">
    <location>
        <begin position="555"/>
        <end position="594"/>
    </location>
</feature>
<accession>A0A852JNN9</accession>
<dbReference type="CDD" id="cd09633">
    <property type="entry name" value="Deltex_C"/>
    <property type="match status" value="1"/>
</dbReference>
<evidence type="ECO:0000313" key="12">
    <source>
        <dbReference type="EMBL" id="NXX66942.1"/>
    </source>
</evidence>
<sequence>ERRGEMMADAPLLVRVSPAPGAANKAIYKLQTYFQSEKRSGGGECTVRLGPETGTYWVDFYKEEDRKRVESRSKHTLELDARWYEIVILPGEGDPGKSRVTAHASASHSKGTAGPSLPQQQQQRRDNGGYGATAKEDLTKKIFLTVSATLNTSMFTEDQREKITILCPNLKREGSPGVDGSEKLTGDFTDIEKAYHYFEDILAGKDPNHDFSHSECKNGLKDENGLNTEETVEFTVVTALYEYFIHTHKEEIEELQERFGVCIRSKGQDEHNTFIYISSSQSPTLLQEASDSFIRMFQEATKDLTQEKVPITKIDTLEETIVELNKKFRNLLAKEEGNQLLLRGPRSEILAAQIFLAGEGENNQAEKNMKISSQWYKYRDGIEVDASVFKLLETILSKEIGNINSKFDTLVEIKERSYGQKAIIFRPKSETSDMSSHATESFISAFQSASAMLRERGISVKLSEDQKKTLSVLPNAKKFEDFNVKLQKSEVAEEYVESLLNIEGTQTRNRAPLSSELSSQEATGASKRSSVRQKNNLFSEGQTQAKTEEKEDDECPICRDKIENKVILKKCKHAFCKTCIDRAMDYKQACPVCNTVCGVLTGNQPDGTMSSRTISVSLPGYPNCGTIEIEYVMSGGTQTSSHPNPGQRYGPAHRKAYLPDNEEGREILQLLRRAFQQKLIFTVGQSHTTGAQNVITWNDIHHKTAIQGGPTQ</sequence>
<dbReference type="GO" id="GO:0007219">
    <property type="term" value="P:Notch signaling pathway"/>
    <property type="evidence" value="ECO:0007669"/>
    <property type="project" value="InterPro"/>
</dbReference>
<comment type="subcellular location">
    <subcellularLocation>
        <location evidence="9">Cytoplasm</location>
    </subcellularLocation>
</comment>
<dbReference type="GO" id="GO:0061630">
    <property type="term" value="F:ubiquitin protein ligase activity"/>
    <property type="evidence" value="ECO:0007669"/>
    <property type="project" value="UniProtKB-UniRule"/>
</dbReference>
<dbReference type="InterPro" id="IPR001841">
    <property type="entry name" value="Znf_RING"/>
</dbReference>
<protein>
    <recommendedName>
        <fullName evidence="9">E3 ubiquitin-protein ligase</fullName>
        <ecNumber evidence="9">2.3.2.27</ecNumber>
    </recommendedName>
</protein>
<dbReference type="GO" id="GO:0008270">
    <property type="term" value="F:zinc ion binding"/>
    <property type="evidence" value="ECO:0007669"/>
    <property type="project" value="UniProtKB-KW"/>
</dbReference>
<evidence type="ECO:0000256" key="6">
    <source>
        <dbReference type="ARBA" id="ARBA00022771"/>
    </source>
</evidence>
<dbReference type="EMBL" id="WBNQ01031994">
    <property type="protein sequence ID" value="NXX66942.1"/>
    <property type="molecule type" value="Genomic_DNA"/>
</dbReference>
<dbReference type="Pfam" id="PF18102">
    <property type="entry name" value="DTC"/>
    <property type="match status" value="1"/>
</dbReference>
<dbReference type="InterPro" id="IPR039396">
    <property type="entry name" value="Deltex_C"/>
</dbReference>
<comment type="similarity">
    <text evidence="3 9">Belongs to the Deltex family.</text>
</comment>
<evidence type="ECO:0000313" key="13">
    <source>
        <dbReference type="Proteomes" id="UP000618746"/>
    </source>
</evidence>
<evidence type="ECO:0000256" key="10">
    <source>
        <dbReference type="SAM" id="MobiDB-lite"/>
    </source>
</evidence>
<dbReference type="InterPro" id="IPR048418">
    <property type="entry name" value="DTX3L_a/b_dom"/>
</dbReference>
<keyword evidence="6 8" id="KW-0863">Zinc-finger</keyword>
<feature type="region of interest" description="Disordered" evidence="10">
    <location>
        <begin position="94"/>
        <end position="132"/>
    </location>
</feature>
<evidence type="ECO:0000256" key="5">
    <source>
        <dbReference type="ARBA" id="ARBA00022723"/>
    </source>
</evidence>
<comment type="pathway">
    <text evidence="2 9">Protein modification; protein ubiquitination.</text>
</comment>
<dbReference type="PANTHER" id="PTHR12622">
    <property type="entry name" value="DELTEX-RELATED"/>
    <property type="match status" value="1"/>
</dbReference>
<dbReference type="GO" id="GO:0005737">
    <property type="term" value="C:cytoplasm"/>
    <property type="evidence" value="ECO:0007669"/>
    <property type="project" value="UniProtKB-SubCell"/>
</dbReference>
<keyword evidence="7 9" id="KW-0862">Zinc</keyword>
<keyword evidence="5 9" id="KW-0479">Metal-binding</keyword>